<protein>
    <submittedName>
        <fullName evidence="2">Uncharacterized protein</fullName>
    </submittedName>
</protein>
<proteinExistence type="predicted"/>
<keyword evidence="3" id="KW-1185">Reference proteome</keyword>
<sequence>MKTKKCSVEAIPEPPPPDLCKQQLIKQKEKAGIKICPTEPIIQPPPPPECTAICIEKIKNPVDDALELDAPIVCVVQREITTTARCDSIADLIAAKPDLPWPGCAPPPEAPEPPPLDLCEEQHRRQRILECKEKYARFRP</sequence>
<gene>
    <name evidence="2" type="ORF">LSINAPIS_LOCUS15163</name>
</gene>
<dbReference type="AlphaFoldDB" id="A0A5E4R5W3"/>
<evidence type="ECO:0000313" key="2">
    <source>
        <dbReference type="EMBL" id="VVD05671.1"/>
    </source>
</evidence>
<organism evidence="2 3">
    <name type="scientific">Leptidea sinapis</name>
    <dbReference type="NCBI Taxonomy" id="189913"/>
    <lineage>
        <taxon>Eukaryota</taxon>
        <taxon>Metazoa</taxon>
        <taxon>Ecdysozoa</taxon>
        <taxon>Arthropoda</taxon>
        <taxon>Hexapoda</taxon>
        <taxon>Insecta</taxon>
        <taxon>Pterygota</taxon>
        <taxon>Neoptera</taxon>
        <taxon>Endopterygota</taxon>
        <taxon>Lepidoptera</taxon>
        <taxon>Glossata</taxon>
        <taxon>Ditrysia</taxon>
        <taxon>Papilionoidea</taxon>
        <taxon>Pieridae</taxon>
        <taxon>Dismorphiinae</taxon>
        <taxon>Leptidea</taxon>
    </lineage>
</organism>
<dbReference type="EMBL" id="FZQP02007003">
    <property type="protein sequence ID" value="VVD05671.1"/>
    <property type="molecule type" value="Genomic_DNA"/>
</dbReference>
<reference evidence="2 3" key="1">
    <citation type="submission" date="2017-07" db="EMBL/GenBank/DDBJ databases">
        <authorList>
            <person name="Talla V."/>
            <person name="Backstrom N."/>
        </authorList>
    </citation>
    <scope>NUCLEOTIDE SEQUENCE [LARGE SCALE GENOMIC DNA]</scope>
</reference>
<evidence type="ECO:0000256" key="1">
    <source>
        <dbReference type="SAM" id="MobiDB-lite"/>
    </source>
</evidence>
<evidence type="ECO:0000313" key="3">
    <source>
        <dbReference type="Proteomes" id="UP000324832"/>
    </source>
</evidence>
<feature type="region of interest" description="Disordered" evidence="1">
    <location>
        <begin position="1"/>
        <end position="20"/>
    </location>
</feature>
<accession>A0A5E4R5W3</accession>
<dbReference type="Proteomes" id="UP000324832">
    <property type="component" value="Unassembled WGS sequence"/>
</dbReference>
<name>A0A5E4R5W3_9NEOP</name>